<dbReference type="EMBL" id="CP011412">
    <property type="protein sequence ID" value="AKH20893.1"/>
    <property type="molecule type" value="Genomic_DNA"/>
</dbReference>
<evidence type="ECO:0000259" key="3">
    <source>
        <dbReference type="PROSITE" id="PS50893"/>
    </source>
</evidence>
<dbReference type="RefSeq" id="WP_046859822.1">
    <property type="nucleotide sequence ID" value="NZ_CP011412.1"/>
</dbReference>
<dbReference type="CDD" id="cd00267">
    <property type="entry name" value="ABC_ATPase"/>
    <property type="match status" value="1"/>
</dbReference>
<dbReference type="KEGG" id="seds:AAY24_11655"/>
<dbReference type="Gene3D" id="3.40.50.300">
    <property type="entry name" value="P-loop containing nucleotide triphosphate hydrolases"/>
    <property type="match status" value="1"/>
</dbReference>
<dbReference type="InterPro" id="IPR003439">
    <property type="entry name" value="ABC_transporter-like_ATP-bd"/>
</dbReference>
<dbReference type="GO" id="GO:0005524">
    <property type="term" value="F:ATP binding"/>
    <property type="evidence" value="ECO:0007669"/>
    <property type="project" value="UniProtKB-KW"/>
</dbReference>
<name>A0A0F7K1S3_9GAMM</name>
<accession>A0A0F7K1S3</accession>
<dbReference type="PANTHER" id="PTHR43119">
    <property type="entry name" value="ABC TRANSPORT PROTEIN ATP-BINDING COMPONENT-RELATED"/>
    <property type="match status" value="1"/>
</dbReference>
<sequence length="199" mass="22206">MSSLVLEQFRGGGLEPVDLTIEAGECVTLTGPSGSGKTRLLRAIADLDPHSGNAQFDQQAIGTTPPPIWRRHVGLLPADSYWWHEQVADHFIGSPTDLLRELGLDDKCLTWQVSRLSSGERQRLALARMLNRQPSVLLLDEPTANLDPENTARVEKLVLQYAAQHQAAVLWVSHDAAQRRRVGQRRLMIRDRHLEVEAA</sequence>
<organism evidence="4 5">
    <name type="scientific">Sedimenticola thiotaurini</name>
    <dbReference type="NCBI Taxonomy" id="1543721"/>
    <lineage>
        <taxon>Bacteria</taxon>
        <taxon>Pseudomonadati</taxon>
        <taxon>Pseudomonadota</taxon>
        <taxon>Gammaproteobacteria</taxon>
        <taxon>Chromatiales</taxon>
        <taxon>Sedimenticolaceae</taxon>
        <taxon>Sedimenticola</taxon>
    </lineage>
</organism>
<dbReference type="Proteomes" id="UP000034410">
    <property type="component" value="Chromosome"/>
</dbReference>
<dbReference type="InterPro" id="IPR027417">
    <property type="entry name" value="P-loop_NTPase"/>
</dbReference>
<dbReference type="PROSITE" id="PS50893">
    <property type="entry name" value="ABC_TRANSPORTER_2"/>
    <property type="match status" value="1"/>
</dbReference>
<dbReference type="AlphaFoldDB" id="A0A0F7K1S3"/>
<feature type="domain" description="ABC transporter" evidence="3">
    <location>
        <begin position="4"/>
        <end position="198"/>
    </location>
</feature>
<evidence type="ECO:0000256" key="2">
    <source>
        <dbReference type="ARBA" id="ARBA00022840"/>
    </source>
</evidence>
<dbReference type="InterPro" id="IPR003593">
    <property type="entry name" value="AAA+_ATPase"/>
</dbReference>
<evidence type="ECO:0000256" key="1">
    <source>
        <dbReference type="ARBA" id="ARBA00022741"/>
    </source>
</evidence>
<dbReference type="Pfam" id="PF00005">
    <property type="entry name" value="ABC_tran"/>
    <property type="match status" value="1"/>
</dbReference>
<gene>
    <name evidence="4" type="ORF">AAY24_11655</name>
</gene>
<dbReference type="OrthoDB" id="4408248at2"/>
<dbReference type="InterPro" id="IPR017871">
    <property type="entry name" value="ABC_transporter-like_CS"/>
</dbReference>
<reference evidence="4 5" key="1">
    <citation type="journal article" date="2015" name="Genome Announc.">
        <title>Complete Genome Sequence of Sedimenticola thiotaurini Strain SIP-G1, a Polyphosphate- and Polyhydroxyalkanoate-Accumulating Sulfur-Oxidizing Gammaproteobacterium Isolated from Salt Marsh Sediments.</title>
        <authorList>
            <person name="Flood B.E."/>
            <person name="Jones D.S."/>
            <person name="Bailey J.V."/>
        </authorList>
    </citation>
    <scope>NUCLEOTIDE SEQUENCE [LARGE SCALE GENOMIC DNA]</scope>
    <source>
        <strain evidence="4 5">SIP-G1</strain>
    </source>
</reference>
<dbReference type="GO" id="GO:0016887">
    <property type="term" value="F:ATP hydrolysis activity"/>
    <property type="evidence" value="ECO:0007669"/>
    <property type="project" value="InterPro"/>
</dbReference>
<evidence type="ECO:0000313" key="5">
    <source>
        <dbReference type="Proteomes" id="UP000034410"/>
    </source>
</evidence>
<dbReference type="SMART" id="SM00382">
    <property type="entry name" value="AAA"/>
    <property type="match status" value="1"/>
</dbReference>
<keyword evidence="5" id="KW-1185">Reference proteome</keyword>
<dbReference type="SUPFAM" id="SSF52540">
    <property type="entry name" value="P-loop containing nucleoside triphosphate hydrolases"/>
    <property type="match status" value="1"/>
</dbReference>
<keyword evidence="2" id="KW-0067">ATP-binding</keyword>
<dbReference type="PROSITE" id="PS00211">
    <property type="entry name" value="ABC_TRANSPORTER_1"/>
    <property type="match status" value="1"/>
</dbReference>
<proteinExistence type="predicted"/>
<keyword evidence="1" id="KW-0547">Nucleotide-binding</keyword>
<evidence type="ECO:0000313" key="4">
    <source>
        <dbReference type="EMBL" id="AKH20893.1"/>
    </source>
</evidence>
<protein>
    <recommendedName>
        <fullName evidence="3">ABC transporter domain-containing protein</fullName>
    </recommendedName>
</protein>
<dbReference type="PANTHER" id="PTHR43119:SF1">
    <property type="entry name" value="ABC TRANSPORTER DOMAIN-CONTAINING PROTEIN"/>
    <property type="match status" value="1"/>
</dbReference>